<evidence type="ECO:0000313" key="2">
    <source>
        <dbReference type="Proteomes" id="UP000054477"/>
    </source>
</evidence>
<name>A0A0C9XII8_9AGAR</name>
<dbReference type="HOGENOM" id="CLU_066045_1_1_1"/>
<gene>
    <name evidence="1" type="ORF">K443DRAFT_682625</name>
</gene>
<reference evidence="2" key="2">
    <citation type="submission" date="2015-01" db="EMBL/GenBank/DDBJ databases">
        <title>Evolutionary Origins and Diversification of the Mycorrhizal Mutualists.</title>
        <authorList>
            <consortium name="DOE Joint Genome Institute"/>
            <consortium name="Mycorrhizal Genomics Consortium"/>
            <person name="Kohler A."/>
            <person name="Kuo A."/>
            <person name="Nagy L.G."/>
            <person name="Floudas D."/>
            <person name="Copeland A."/>
            <person name="Barry K.W."/>
            <person name="Cichocki N."/>
            <person name="Veneault-Fourrey C."/>
            <person name="LaButti K."/>
            <person name="Lindquist E.A."/>
            <person name="Lipzen A."/>
            <person name="Lundell T."/>
            <person name="Morin E."/>
            <person name="Murat C."/>
            <person name="Riley R."/>
            <person name="Ohm R."/>
            <person name="Sun H."/>
            <person name="Tunlid A."/>
            <person name="Henrissat B."/>
            <person name="Grigoriev I.V."/>
            <person name="Hibbett D.S."/>
            <person name="Martin F."/>
        </authorList>
    </citation>
    <scope>NUCLEOTIDE SEQUENCE [LARGE SCALE GENOMIC DNA]</scope>
    <source>
        <strain evidence="2">LaAM-08-1</strain>
    </source>
</reference>
<sequence>MSAGFGNVSRTIKKVELRTPHHIVGFRQRRWLRVVNFLRSYSLATIPAEKSDGISKSKAKRIRRTPISTLNQHKLLPSDFIDISNSCSRPGIRFQNDISAHAWQMCYYESHGEALQFPSQSSGFLYYHQPQDAPLLAGELRFRLTSSNHPQSFSQGEDCFTPDGAVWKIPLLALYRFPYNRRIYRRLQLDGFISDALHSKVENVVKTTHCPGDTSVILHSLHQVFPINFAATRFRFFVLGDSTCRKVDITYPFRMADRANKRASPYTSKGFVHFELSTLPEHAGTRTVVMRVVKLVGDPGPYLGDDRPVEGALVLQHRPAGRSEVLCFDADRNTPKNGAKGFSHPDALPLLLKNTFGGKH</sequence>
<dbReference type="OrthoDB" id="2839137at2759"/>
<evidence type="ECO:0000313" key="1">
    <source>
        <dbReference type="EMBL" id="KIJ95972.1"/>
    </source>
</evidence>
<proteinExistence type="predicted"/>
<organism evidence="1 2">
    <name type="scientific">Laccaria amethystina LaAM-08-1</name>
    <dbReference type="NCBI Taxonomy" id="1095629"/>
    <lineage>
        <taxon>Eukaryota</taxon>
        <taxon>Fungi</taxon>
        <taxon>Dikarya</taxon>
        <taxon>Basidiomycota</taxon>
        <taxon>Agaricomycotina</taxon>
        <taxon>Agaricomycetes</taxon>
        <taxon>Agaricomycetidae</taxon>
        <taxon>Agaricales</taxon>
        <taxon>Agaricineae</taxon>
        <taxon>Hydnangiaceae</taxon>
        <taxon>Laccaria</taxon>
    </lineage>
</organism>
<reference evidence="1 2" key="1">
    <citation type="submission" date="2014-04" db="EMBL/GenBank/DDBJ databases">
        <authorList>
            <consortium name="DOE Joint Genome Institute"/>
            <person name="Kuo A."/>
            <person name="Kohler A."/>
            <person name="Nagy L.G."/>
            <person name="Floudas D."/>
            <person name="Copeland A."/>
            <person name="Barry K.W."/>
            <person name="Cichocki N."/>
            <person name="Veneault-Fourrey C."/>
            <person name="LaButti K."/>
            <person name="Lindquist E.A."/>
            <person name="Lipzen A."/>
            <person name="Lundell T."/>
            <person name="Morin E."/>
            <person name="Murat C."/>
            <person name="Sun H."/>
            <person name="Tunlid A."/>
            <person name="Henrissat B."/>
            <person name="Grigoriev I.V."/>
            <person name="Hibbett D.S."/>
            <person name="Martin F."/>
            <person name="Nordberg H.P."/>
            <person name="Cantor M.N."/>
            <person name="Hua S.X."/>
        </authorList>
    </citation>
    <scope>NUCLEOTIDE SEQUENCE [LARGE SCALE GENOMIC DNA]</scope>
    <source>
        <strain evidence="1 2">LaAM-08-1</strain>
    </source>
</reference>
<dbReference type="AlphaFoldDB" id="A0A0C9XII8"/>
<keyword evidence="2" id="KW-1185">Reference proteome</keyword>
<protein>
    <submittedName>
        <fullName evidence="1">Uncharacterized protein</fullName>
    </submittedName>
</protein>
<dbReference type="Proteomes" id="UP000054477">
    <property type="component" value="Unassembled WGS sequence"/>
</dbReference>
<dbReference type="EMBL" id="KN838736">
    <property type="protein sequence ID" value="KIJ95972.1"/>
    <property type="molecule type" value="Genomic_DNA"/>
</dbReference>
<accession>A0A0C9XII8</accession>